<feature type="region of interest" description="Disordered" evidence="1">
    <location>
        <begin position="72"/>
        <end position="99"/>
    </location>
</feature>
<accession>A0A077MFN6</accession>
<reference evidence="2 3" key="1">
    <citation type="journal article" date="2013" name="ISME J.">
        <title>A metabolic model for members of the genus Tetrasphaera involved in enhanced biological phosphorus removal.</title>
        <authorList>
            <person name="Kristiansen R."/>
            <person name="Nguyen H.T.T."/>
            <person name="Saunders A.M."/>
            <person name="Nielsen J.L."/>
            <person name="Wimmer R."/>
            <person name="Le V.Q."/>
            <person name="McIlroy S.J."/>
            <person name="Petrovski S."/>
            <person name="Seviour R.J."/>
            <person name="Calteau A."/>
            <person name="Nielsen K.L."/>
            <person name="Nielsen P.H."/>
        </authorList>
    </citation>
    <scope>NUCLEOTIDE SEQUENCE [LARGE SCALE GENOMIC DNA]</scope>
    <source>
        <strain evidence="2 3">Ben 74</strain>
    </source>
</reference>
<dbReference type="Proteomes" id="UP000035720">
    <property type="component" value="Unassembled WGS sequence"/>
</dbReference>
<dbReference type="EMBL" id="CAJC01000167">
    <property type="protein sequence ID" value="CCI54033.1"/>
    <property type="molecule type" value="Genomic_DNA"/>
</dbReference>
<feature type="compositionally biased region" description="Polar residues" evidence="1">
    <location>
        <begin position="83"/>
        <end position="99"/>
    </location>
</feature>
<organism evidence="2 3">
    <name type="scientific">Nostocoides jenkinsii Ben 74</name>
    <dbReference type="NCBI Taxonomy" id="1193518"/>
    <lineage>
        <taxon>Bacteria</taxon>
        <taxon>Bacillati</taxon>
        <taxon>Actinomycetota</taxon>
        <taxon>Actinomycetes</taxon>
        <taxon>Micrococcales</taxon>
        <taxon>Intrasporangiaceae</taxon>
        <taxon>Nostocoides</taxon>
    </lineage>
</organism>
<evidence type="ECO:0000256" key="1">
    <source>
        <dbReference type="SAM" id="MobiDB-lite"/>
    </source>
</evidence>
<keyword evidence="3" id="KW-1185">Reference proteome</keyword>
<evidence type="ECO:0000313" key="2">
    <source>
        <dbReference type="EMBL" id="CCI54033.1"/>
    </source>
</evidence>
<name>A0A077MFN6_9MICO</name>
<gene>
    <name evidence="2" type="ORF">BN13_550021</name>
</gene>
<proteinExistence type="predicted"/>
<comment type="caution">
    <text evidence="2">The sequence shown here is derived from an EMBL/GenBank/DDBJ whole genome shotgun (WGS) entry which is preliminary data.</text>
</comment>
<sequence length="99" mass="10611">MLPLGGGAGAARWVARPDALRRSHIFHPHARYPDTYHPRDESRCAGAGSGILPELFHGPAGHGTLRLLRLTQPRSHKARSDNAPAQMTPSATIASATLM</sequence>
<protein>
    <submittedName>
        <fullName evidence="2">Uncharacterized protein</fullName>
    </submittedName>
</protein>
<dbReference type="AlphaFoldDB" id="A0A077MFN6"/>
<evidence type="ECO:0000313" key="3">
    <source>
        <dbReference type="Proteomes" id="UP000035720"/>
    </source>
</evidence>